<dbReference type="InterPro" id="IPR034704">
    <property type="entry name" value="Ribosomal_bL28/bL31-like_sf"/>
</dbReference>
<name>A0A345UAM7_9FLOR</name>
<dbReference type="GO" id="GO:0009507">
    <property type="term" value="C:chloroplast"/>
    <property type="evidence" value="ECO:0007669"/>
    <property type="project" value="UniProtKB-SubCell"/>
</dbReference>
<sequence length="64" mass="7398">MGKICILTKKKANNGFSVSHSHARTKKRQDVNLQSKKVWSYTQKAWTKMKISTKAIKTLHKLKL</sequence>
<geneLocation type="chloroplast" evidence="6"/>
<proteinExistence type="inferred from homology"/>
<dbReference type="Gene3D" id="2.30.170.40">
    <property type="entry name" value="Ribosomal protein L28/L24"/>
    <property type="match status" value="1"/>
</dbReference>
<dbReference type="PANTHER" id="PTHR13528">
    <property type="entry name" value="39S RIBOSOMAL PROTEIN L28, MITOCHONDRIAL"/>
    <property type="match status" value="1"/>
</dbReference>
<dbReference type="InterPro" id="IPR026569">
    <property type="entry name" value="Ribosomal_bL28"/>
</dbReference>
<evidence type="ECO:0000313" key="6">
    <source>
        <dbReference type="EMBL" id="AXI97513.1"/>
    </source>
</evidence>
<gene>
    <name evidence="5 6" type="primary">rpl28</name>
</gene>
<evidence type="ECO:0000256" key="1">
    <source>
        <dbReference type="ARBA" id="ARBA00008760"/>
    </source>
</evidence>
<evidence type="ECO:0000256" key="2">
    <source>
        <dbReference type="ARBA" id="ARBA00022980"/>
    </source>
</evidence>
<dbReference type="AlphaFoldDB" id="A0A345UAM7"/>
<protein>
    <recommendedName>
        <fullName evidence="4 5">Large ribosomal subunit protein bL28c</fullName>
    </recommendedName>
</protein>
<organism evidence="6">
    <name type="scientific">Melanthalia intermedia</name>
    <dbReference type="NCBI Taxonomy" id="172989"/>
    <lineage>
        <taxon>Eukaryota</taxon>
        <taxon>Rhodophyta</taxon>
        <taxon>Florideophyceae</taxon>
        <taxon>Rhodymeniophycidae</taxon>
        <taxon>Gracilariales</taxon>
        <taxon>Gracilariaceae</taxon>
        <taxon>Melanthalia</taxon>
    </lineage>
</organism>
<accession>A0A345UAM7</accession>
<dbReference type="SUPFAM" id="SSF143800">
    <property type="entry name" value="L28p-like"/>
    <property type="match status" value="1"/>
</dbReference>
<keyword evidence="6" id="KW-0150">Chloroplast</keyword>
<dbReference type="EMBL" id="MH396016">
    <property type="protein sequence ID" value="AXI97513.1"/>
    <property type="molecule type" value="Genomic_DNA"/>
</dbReference>
<comment type="subcellular location">
    <subcellularLocation>
        <location evidence="5">Plastid</location>
        <location evidence="5">Chloroplast</location>
    </subcellularLocation>
</comment>
<dbReference type="GO" id="GO:1990904">
    <property type="term" value="C:ribonucleoprotein complex"/>
    <property type="evidence" value="ECO:0007669"/>
    <property type="project" value="UniProtKB-KW"/>
</dbReference>
<dbReference type="GO" id="GO:0005840">
    <property type="term" value="C:ribosome"/>
    <property type="evidence" value="ECO:0007669"/>
    <property type="project" value="UniProtKB-KW"/>
</dbReference>
<evidence type="ECO:0000256" key="5">
    <source>
        <dbReference type="HAMAP-Rule" id="MF_00373"/>
    </source>
</evidence>
<dbReference type="GO" id="GO:0003735">
    <property type="term" value="F:structural constituent of ribosome"/>
    <property type="evidence" value="ECO:0007669"/>
    <property type="project" value="InterPro"/>
</dbReference>
<keyword evidence="3 5" id="KW-0687">Ribonucleoprotein</keyword>
<evidence type="ECO:0000256" key="4">
    <source>
        <dbReference type="ARBA" id="ARBA00035265"/>
    </source>
</evidence>
<reference evidence="6" key="1">
    <citation type="submission" date="2018-05" db="EMBL/GenBank/DDBJ databases">
        <title>Organellar genomes of Gracilariaceae.</title>
        <authorList>
            <person name="Iha C."/>
            <person name="Oliveira M.C."/>
        </authorList>
    </citation>
    <scope>NUCLEOTIDE SEQUENCE</scope>
</reference>
<comment type="similarity">
    <text evidence="1 5">Belongs to the bacterial ribosomal protein bL28 family.</text>
</comment>
<dbReference type="Pfam" id="PF00830">
    <property type="entry name" value="Ribosomal_L28"/>
    <property type="match status" value="1"/>
</dbReference>
<dbReference type="PANTHER" id="PTHR13528:SF2">
    <property type="entry name" value="LARGE RIBOSOMAL SUBUNIT PROTEIN BL28M"/>
    <property type="match status" value="1"/>
</dbReference>
<keyword evidence="2 5" id="KW-0689">Ribosomal protein</keyword>
<dbReference type="NCBIfam" id="TIGR00009">
    <property type="entry name" value="L28"/>
    <property type="match status" value="1"/>
</dbReference>
<dbReference type="InterPro" id="IPR037147">
    <property type="entry name" value="Ribosomal_bL28_sf"/>
</dbReference>
<dbReference type="GeneID" id="37624192"/>
<dbReference type="InterPro" id="IPR001383">
    <property type="entry name" value="Ribosomal_bL28_bact-type"/>
</dbReference>
<evidence type="ECO:0000256" key="3">
    <source>
        <dbReference type="ARBA" id="ARBA00023274"/>
    </source>
</evidence>
<dbReference type="RefSeq" id="YP_009511636.1">
    <property type="nucleotide sequence ID" value="NC_039145.1"/>
</dbReference>
<keyword evidence="6" id="KW-0934">Plastid</keyword>
<dbReference type="HAMAP" id="MF_00373">
    <property type="entry name" value="Ribosomal_bL28"/>
    <property type="match status" value="1"/>
</dbReference>
<dbReference type="GO" id="GO:0006412">
    <property type="term" value="P:translation"/>
    <property type="evidence" value="ECO:0007669"/>
    <property type="project" value="UniProtKB-UniRule"/>
</dbReference>